<gene>
    <name evidence="2" type="ORF">COX46_02145</name>
</gene>
<proteinExistence type="predicted"/>
<evidence type="ECO:0000256" key="1">
    <source>
        <dbReference type="SAM" id="Phobius"/>
    </source>
</evidence>
<evidence type="ECO:0000313" key="2">
    <source>
        <dbReference type="EMBL" id="PIP16445.1"/>
    </source>
</evidence>
<feature type="non-terminal residue" evidence="2">
    <location>
        <position position="1"/>
    </location>
</feature>
<feature type="transmembrane region" description="Helical" evidence="1">
    <location>
        <begin position="94"/>
        <end position="110"/>
    </location>
</feature>
<reference evidence="2 3" key="1">
    <citation type="submission" date="2017-09" db="EMBL/GenBank/DDBJ databases">
        <title>Depth-based differentiation of microbial function through sediment-hosted aquifers and enrichment of novel symbionts in the deep terrestrial subsurface.</title>
        <authorList>
            <person name="Probst A.J."/>
            <person name="Ladd B."/>
            <person name="Jarett J.K."/>
            <person name="Geller-Mcgrath D.E."/>
            <person name="Sieber C.M."/>
            <person name="Emerson J.B."/>
            <person name="Anantharaman K."/>
            <person name="Thomas B.C."/>
            <person name="Malmstrom R."/>
            <person name="Stieglmeier M."/>
            <person name="Klingl A."/>
            <person name="Woyke T."/>
            <person name="Ryan C.M."/>
            <person name="Banfield J.F."/>
        </authorList>
    </citation>
    <scope>NUCLEOTIDE SEQUENCE [LARGE SCALE GENOMIC DNA]</scope>
    <source>
        <strain evidence="2">CG23_combo_of_CG06-09_8_20_14_all_48_7</strain>
    </source>
</reference>
<keyword evidence="1" id="KW-0472">Membrane</keyword>
<keyword evidence="1" id="KW-0812">Transmembrane</keyword>
<dbReference type="EMBL" id="PCRF01000101">
    <property type="protein sequence ID" value="PIP16445.1"/>
    <property type="molecule type" value="Genomic_DNA"/>
</dbReference>
<name>A0A2G9YB48_9BACT</name>
<organism evidence="2 3">
    <name type="scientific">bacterium (Candidatus Ratteibacteria) CG23_combo_of_CG06-09_8_20_14_all_48_7</name>
    <dbReference type="NCBI Taxonomy" id="2014292"/>
    <lineage>
        <taxon>Bacteria</taxon>
        <taxon>Candidatus Ratteibacteria</taxon>
    </lineage>
</organism>
<dbReference type="Proteomes" id="UP000230392">
    <property type="component" value="Unassembled WGS sequence"/>
</dbReference>
<evidence type="ECO:0000313" key="3">
    <source>
        <dbReference type="Proteomes" id="UP000230392"/>
    </source>
</evidence>
<sequence length="112" mass="12750">LILVGLVLGVIFFGIGRLKKIRLTPIYTGGEPADLHFRPTGKTFYETIREVGFIRTIYRLAEEKIFDIYEIGKEFVFTVSEGLRKMHNGILPNYLSWVIGGLVILLWVMGGF</sequence>
<comment type="caution">
    <text evidence="2">The sequence shown here is derived from an EMBL/GenBank/DDBJ whole genome shotgun (WGS) entry which is preliminary data.</text>
</comment>
<evidence type="ECO:0008006" key="4">
    <source>
        <dbReference type="Google" id="ProtNLM"/>
    </source>
</evidence>
<keyword evidence="1" id="KW-1133">Transmembrane helix</keyword>
<protein>
    <recommendedName>
        <fullName evidence="4">NADH-quinone oxidoreductase subunit L</fullName>
    </recommendedName>
</protein>
<accession>A0A2G9YB48</accession>
<dbReference type="AlphaFoldDB" id="A0A2G9YB48"/>